<name>A0ABD6BB62_9EURY</name>
<dbReference type="Proteomes" id="UP001597076">
    <property type="component" value="Unassembled WGS sequence"/>
</dbReference>
<dbReference type="AlphaFoldDB" id="A0ABD6BB62"/>
<protein>
    <submittedName>
        <fullName evidence="2">Uncharacterized protein</fullName>
    </submittedName>
</protein>
<feature type="transmembrane region" description="Helical" evidence="1">
    <location>
        <begin position="131"/>
        <end position="150"/>
    </location>
</feature>
<proteinExistence type="predicted"/>
<keyword evidence="1" id="KW-0472">Membrane</keyword>
<sequence>MKSGIKGLLSETVSIFKSVVYEVFPPIEHCWETRKIDYSQRVSENQEQKEEFQNRIWNALPGLSGDIDDVRAAADNAHQLELDRSSEIDSKAATYLGNVGVVLSLLSLLPVLAVVLRPSEETLITGTWPDSAVLVFFGYAVVSFLLSAVYSTKTMEIAAFDSYYSASSLKSQIEDDEFGKEDQVVALLTCRKKNEEYTIDKLNTLSTAEALNRNGLIGLGFGITTAVLLNIL</sequence>
<comment type="caution">
    <text evidence="2">The sequence shown here is derived from an EMBL/GenBank/DDBJ whole genome shotgun (WGS) entry which is preliminary data.</text>
</comment>
<organism evidence="2 3">
    <name type="scientific">Haloarchaeobius amylolyticus</name>
    <dbReference type="NCBI Taxonomy" id="1198296"/>
    <lineage>
        <taxon>Archaea</taxon>
        <taxon>Methanobacteriati</taxon>
        <taxon>Methanobacteriota</taxon>
        <taxon>Stenosarchaea group</taxon>
        <taxon>Halobacteria</taxon>
        <taxon>Halobacteriales</taxon>
        <taxon>Halorubellaceae</taxon>
        <taxon>Haloarchaeobius</taxon>
    </lineage>
</organism>
<gene>
    <name evidence="2" type="ORF">ACFR99_01550</name>
</gene>
<keyword evidence="1" id="KW-1133">Transmembrane helix</keyword>
<dbReference type="EMBL" id="JBHUDI010000001">
    <property type="protein sequence ID" value="MFD1562255.1"/>
    <property type="molecule type" value="Genomic_DNA"/>
</dbReference>
<keyword evidence="1" id="KW-0812">Transmembrane</keyword>
<dbReference type="RefSeq" id="WP_390283695.1">
    <property type="nucleotide sequence ID" value="NZ_JBHUDI010000001.1"/>
</dbReference>
<evidence type="ECO:0000256" key="1">
    <source>
        <dbReference type="SAM" id="Phobius"/>
    </source>
</evidence>
<feature type="transmembrane region" description="Helical" evidence="1">
    <location>
        <begin position="95"/>
        <end position="116"/>
    </location>
</feature>
<evidence type="ECO:0000313" key="3">
    <source>
        <dbReference type="Proteomes" id="UP001597076"/>
    </source>
</evidence>
<reference evidence="2 3" key="1">
    <citation type="journal article" date="2019" name="Int. J. Syst. Evol. Microbiol.">
        <title>The Global Catalogue of Microorganisms (GCM) 10K type strain sequencing project: providing services to taxonomists for standard genome sequencing and annotation.</title>
        <authorList>
            <consortium name="The Broad Institute Genomics Platform"/>
            <consortium name="The Broad Institute Genome Sequencing Center for Infectious Disease"/>
            <person name="Wu L."/>
            <person name="Ma J."/>
        </authorList>
    </citation>
    <scope>NUCLEOTIDE SEQUENCE [LARGE SCALE GENOMIC DNA]</scope>
    <source>
        <strain evidence="2 3">CGMCC 1.12230</strain>
    </source>
</reference>
<keyword evidence="3" id="KW-1185">Reference proteome</keyword>
<accession>A0ABD6BB62</accession>
<evidence type="ECO:0000313" key="2">
    <source>
        <dbReference type="EMBL" id="MFD1562255.1"/>
    </source>
</evidence>